<evidence type="ECO:0000313" key="2">
    <source>
        <dbReference type="Proteomes" id="UP000805193"/>
    </source>
</evidence>
<dbReference type="EMBL" id="JABSTQ010009076">
    <property type="protein sequence ID" value="KAG0433192.1"/>
    <property type="molecule type" value="Genomic_DNA"/>
</dbReference>
<dbReference type="Proteomes" id="UP000805193">
    <property type="component" value="Unassembled WGS sequence"/>
</dbReference>
<accession>A0AC60QGA1</accession>
<organism evidence="1 2">
    <name type="scientific">Ixodes persulcatus</name>
    <name type="common">Taiga tick</name>
    <dbReference type="NCBI Taxonomy" id="34615"/>
    <lineage>
        <taxon>Eukaryota</taxon>
        <taxon>Metazoa</taxon>
        <taxon>Ecdysozoa</taxon>
        <taxon>Arthropoda</taxon>
        <taxon>Chelicerata</taxon>
        <taxon>Arachnida</taxon>
        <taxon>Acari</taxon>
        <taxon>Parasitiformes</taxon>
        <taxon>Ixodida</taxon>
        <taxon>Ixodoidea</taxon>
        <taxon>Ixodidae</taxon>
        <taxon>Ixodinae</taxon>
        <taxon>Ixodes</taxon>
    </lineage>
</organism>
<protein>
    <submittedName>
        <fullName evidence="1">Uncharacterized protein</fullName>
    </submittedName>
</protein>
<reference evidence="1 2" key="1">
    <citation type="journal article" date="2020" name="Cell">
        <title>Large-Scale Comparative Analyses of Tick Genomes Elucidate Their Genetic Diversity and Vector Capacities.</title>
        <authorList>
            <consortium name="Tick Genome and Microbiome Consortium (TIGMIC)"/>
            <person name="Jia N."/>
            <person name="Wang J."/>
            <person name="Shi W."/>
            <person name="Du L."/>
            <person name="Sun Y."/>
            <person name="Zhan W."/>
            <person name="Jiang J.F."/>
            <person name="Wang Q."/>
            <person name="Zhang B."/>
            <person name="Ji P."/>
            <person name="Bell-Sakyi L."/>
            <person name="Cui X.M."/>
            <person name="Yuan T.T."/>
            <person name="Jiang B.G."/>
            <person name="Yang W.F."/>
            <person name="Lam T.T."/>
            <person name="Chang Q.C."/>
            <person name="Ding S.J."/>
            <person name="Wang X.J."/>
            <person name="Zhu J.G."/>
            <person name="Ruan X.D."/>
            <person name="Zhao L."/>
            <person name="Wei J.T."/>
            <person name="Ye R.Z."/>
            <person name="Que T.C."/>
            <person name="Du C.H."/>
            <person name="Zhou Y.H."/>
            <person name="Cheng J.X."/>
            <person name="Dai P.F."/>
            <person name="Guo W.B."/>
            <person name="Han X.H."/>
            <person name="Huang E.J."/>
            <person name="Li L.F."/>
            <person name="Wei W."/>
            <person name="Gao Y.C."/>
            <person name="Liu J.Z."/>
            <person name="Shao H.Z."/>
            <person name="Wang X."/>
            <person name="Wang C.C."/>
            <person name="Yang T.C."/>
            <person name="Huo Q.B."/>
            <person name="Li W."/>
            <person name="Chen H.Y."/>
            <person name="Chen S.E."/>
            <person name="Zhou L.G."/>
            <person name="Ni X.B."/>
            <person name="Tian J.H."/>
            <person name="Sheng Y."/>
            <person name="Liu T."/>
            <person name="Pan Y.S."/>
            <person name="Xia L.Y."/>
            <person name="Li J."/>
            <person name="Zhao F."/>
            <person name="Cao W.C."/>
        </authorList>
    </citation>
    <scope>NUCLEOTIDE SEQUENCE [LARGE SCALE GENOMIC DNA]</scope>
    <source>
        <strain evidence="1">Iper-2018</strain>
    </source>
</reference>
<keyword evidence="2" id="KW-1185">Reference proteome</keyword>
<proteinExistence type="predicted"/>
<name>A0AC60QGA1_IXOPE</name>
<gene>
    <name evidence="1" type="ORF">HPB47_020150</name>
</gene>
<comment type="caution">
    <text evidence="1">The sequence shown here is derived from an EMBL/GenBank/DDBJ whole genome shotgun (WGS) entry which is preliminary data.</text>
</comment>
<evidence type="ECO:0000313" key="1">
    <source>
        <dbReference type="EMBL" id="KAG0433192.1"/>
    </source>
</evidence>
<sequence length="67" mass="7025">MSAAEKNAGMLDSREVTEALLKNAFSSDSQAPAPDERCGHWNAGGTGTRVRREGIRSCGGMAAERSA</sequence>